<dbReference type="NCBIfam" id="TIGR01444">
    <property type="entry name" value="fkbM_fam"/>
    <property type="match status" value="1"/>
</dbReference>
<sequence length="238" mass="25779">MTRPLPSMPPQRPEGALETLLDAGRGAPGALGHFFDRKLRKRWRRRHAGAFDAVLATMGPGDVAVDLGANVGAVTRRLAATGATVHAYEPDPETFATLAANIADLPNVHAHQAAAGAQAAILTLNRSPHLAKNPGKYSQSASLVHDLGGTGGVEVEVIDFPTFLAGLDRDIALVKIDIEGAEWDLLDALRAHPVLARIDALFVETHERHDYPRLLPRLQALQAWAESIDRPYVNLFWH</sequence>
<dbReference type="RefSeq" id="WP_146204858.1">
    <property type="nucleotide sequence ID" value="NZ_QGDJ01000005.1"/>
</dbReference>
<dbReference type="InterPro" id="IPR029063">
    <property type="entry name" value="SAM-dependent_MTases_sf"/>
</dbReference>
<evidence type="ECO:0000313" key="4">
    <source>
        <dbReference type="Proteomes" id="UP000245839"/>
    </source>
</evidence>
<dbReference type="AlphaFoldDB" id="A0A2Y9AQT7"/>
<dbReference type="PANTHER" id="PTHR34203">
    <property type="entry name" value="METHYLTRANSFERASE, FKBM FAMILY PROTEIN"/>
    <property type="match status" value="1"/>
</dbReference>
<dbReference type="InterPro" id="IPR006342">
    <property type="entry name" value="FkbM_mtfrase"/>
</dbReference>
<evidence type="ECO:0000313" key="2">
    <source>
        <dbReference type="EMBL" id="PWJ18316.1"/>
    </source>
</evidence>
<feature type="domain" description="Methyltransferase FkbM" evidence="1">
    <location>
        <begin position="66"/>
        <end position="211"/>
    </location>
</feature>
<protein>
    <submittedName>
        <fullName evidence="2">FkbM family methyltransferase</fullName>
    </submittedName>
    <submittedName>
        <fullName evidence="3">Methyltransferase, FkbM family</fullName>
    </submittedName>
</protein>
<dbReference type="EMBL" id="UETC01000005">
    <property type="protein sequence ID" value="SSA46841.1"/>
    <property type="molecule type" value="Genomic_DNA"/>
</dbReference>
<evidence type="ECO:0000259" key="1">
    <source>
        <dbReference type="Pfam" id="PF05050"/>
    </source>
</evidence>
<keyword evidence="4" id="KW-1185">Reference proteome</keyword>
<evidence type="ECO:0000313" key="5">
    <source>
        <dbReference type="Proteomes" id="UP000251571"/>
    </source>
</evidence>
<organism evidence="3 5">
    <name type="scientific">Jannaschia seohaensis</name>
    <dbReference type="NCBI Taxonomy" id="475081"/>
    <lineage>
        <taxon>Bacteria</taxon>
        <taxon>Pseudomonadati</taxon>
        <taxon>Pseudomonadota</taxon>
        <taxon>Alphaproteobacteria</taxon>
        <taxon>Rhodobacterales</taxon>
        <taxon>Roseobacteraceae</taxon>
        <taxon>Jannaschia</taxon>
    </lineage>
</organism>
<dbReference type="Pfam" id="PF05050">
    <property type="entry name" value="Methyltransf_21"/>
    <property type="match status" value="1"/>
</dbReference>
<dbReference type="Gene3D" id="3.40.50.150">
    <property type="entry name" value="Vaccinia Virus protein VP39"/>
    <property type="match status" value="1"/>
</dbReference>
<proteinExistence type="predicted"/>
<dbReference type="GO" id="GO:0008168">
    <property type="term" value="F:methyltransferase activity"/>
    <property type="evidence" value="ECO:0007669"/>
    <property type="project" value="UniProtKB-KW"/>
</dbReference>
<dbReference type="EMBL" id="QGDJ01000005">
    <property type="protein sequence ID" value="PWJ18316.1"/>
    <property type="molecule type" value="Genomic_DNA"/>
</dbReference>
<gene>
    <name evidence="2" type="ORF">BCF38_105305</name>
    <name evidence="3" type="ORF">SAMN05421539_105305</name>
</gene>
<dbReference type="OrthoDB" id="4104638at2"/>
<reference evidence="3 5" key="1">
    <citation type="submission" date="2016-10" db="EMBL/GenBank/DDBJ databases">
        <authorList>
            <person name="Cai Z."/>
        </authorList>
    </citation>
    <scope>NUCLEOTIDE SEQUENCE [LARGE SCALE GENOMIC DNA]</scope>
    <source>
        <strain evidence="3 5">DSM 25227</strain>
    </source>
</reference>
<dbReference type="Proteomes" id="UP000251571">
    <property type="component" value="Unassembled WGS sequence"/>
</dbReference>
<dbReference type="SUPFAM" id="SSF53335">
    <property type="entry name" value="S-adenosyl-L-methionine-dependent methyltransferases"/>
    <property type="match status" value="1"/>
</dbReference>
<name>A0A2Y9AQT7_9RHOB</name>
<accession>A0A2Y9AQT7</accession>
<keyword evidence="3" id="KW-0808">Transferase</keyword>
<dbReference type="GO" id="GO:0032259">
    <property type="term" value="P:methylation"/>
    <property type="evidence" value="ECO:0007669"/>
    <property type="project" value="UniProtKB-KW"/>
</dbReference>
<reference evidence="2 4" key="2">
    <citation type="submission" date="2018-03" db="EMBL/GenBank/DDBJ databases">
        <title>Genomic Encyclopedia of Archaeal and Bacterial Type Strains, Phase II (KMG-II): from individual species to whole genera.</title>
        <authorList>
            <person name="Goeker M."/>
        </authorList>
    </citation>
    <scope>NUCLEOTIDE SEQUENCE [LARGE SCALE GENOMIC DNA]</scope>
    <source>
        <strain evidence="2 4">DSM 25227</strain>
    </source>
</reference>
<keyword evidence="3" id="KW-0489">Methyltransferase</keyword>
<evidence type="ECO:0000313" key="3">
    <source>
        <dbReference type="EMBL" id="SSA46841.1"/>
    </source>
</evidence>
<dbReference type="Proteomes" id="UP000245839">
    <property type="component" value="Unassembled WGS sequence"/>
</dbReference>
<dbReference type="PANTHER" id="PTHR34203:SF13">
    <property type="entry name" value="EXPRESSED PROTEIN"/>
    <property type="match status" value="1"/>
</dbReference>
<dbReference type="InterPro" id="IPR052514">
    <property type="entry name" value="SAM-dependent_MTase"/>
</dbReference>